<dbReference type="PROSITE" id="PS50297">
    <property type="entry name" value="ANK_REP_REGION"/>
    <property type="match status" value="2"/>
</dbReference>
<dbReference type="Pfam" id="PF12796">
    <property type="entry name" value="Ank_2"/>
    <property type="match status" value="1"/>
</dbReference>
<keyword evidence="1" id="KW-0547">Nucleotide-binding</keyword>
<dbReference type="InterPro" id="IPR003593">
    <property type="entry name" value="AAA+_ATPase"/>
</dbReference>
<dbReference type="GO" id="GO:0016887">
    <property type="term" value="F:ATP hydrolysis activity"/>
    <property type="evidence" value="ECO:0007669"/>
    <property type="project" value="InterPro"/>
</dbReference>
<dbReference type="SUPFAM" id="SSF52540">
    <property type="entry name" value="P-loop containing nucleoside triphosphate hydrolases"/>
    <property type="match status" value="1"/>
</dbReference>
<feature type="repeat" description="ANK" evidence="3">
    <location>
        <begin position="183"/>
        <end position="215"/>
    </location>
</feature>
<dbReference type="SMART" id="SM00248">
    <property type="entry name" value="ANK"/>
    <property type="match status" value="2"/>
</dbReference>
<dbReference type="GO" id="GO:0005524">
    <property type="term" value="F:ATP binding"/>
    <property type="evidence" value="ECO:0007669"/>
    <property type="project" value="UniProtKB-KW"/>
</dbReference>
<dbReference type="OrthoDB" id="47330at2759"/>
<evidence type="ECO:0000313" key="5">
    <source>
        <dbReference type="EMBL" id="VVC44807.1"/>
    </source>
</evidence>
<accession>A0A5E4NM00</accession>
<dbReference type="InterPro" id="IPR003959">
    <property type="entry name" value="ATPase_AAA_core"/>
</dbReference>
<name>A0A5E4NM00_9HEMI</name>
<keyword evidence="6" id="KW-1185">Reference proteome</keyword>
<dbReference type="PRINTS" id="PR00300">
    <property type="entry name" value="CLPPROTEASEA"/>
</dbReference>
<dbReference type="AlphaFoldDB" id="A0A5E4NM00"/>
<keyword evidence="3" id="KW-0040">ANK repeat</keyword>
<dbReference type="CDD" id="cd19499">
    <property type="entry name" value="RecA-like_ClpB_Hsp104-like"/>
    <property type="match status" value="1"/>
</dbReference>
<dbReference type="SUPFAM" id="SSF48403">
    <property type="entry name" value="Ankyrin repeat"/>
    <property type="match status" value="1"/>
</dbReference>
<dbReference type="InterPro" id="IPR001270">
    <property type="entry name" value="ClpA/B"/>
</dbReference>
<protein>
    <submittedName>
        <fullName evidence="5">ATPase, AAA-type, core,ClpA/B family,Clp ATPase, C-terminal,P-loop containing nucleoside triphosphate</fullName>
    </submittedName>
</protein>
<dbReference type="InterPro" id="IPR002110">
    <property type="entry name" value="Ankyrin_rpt"/>
</dbReference>
<dbReference type="GO" id="GO:0034605">
    <property type="term" value="P:cellular response to heat"/>
    <property type="evidence" value="ECO:0007669"/>
    <property type="project" value="TreeGrafter"/>
</dbReference>
<dbReference type="Gene3D" id="1.25.40.20">
    <property type="entry name" value="Ankyrin repeat-containing domain"/>
    <property type="match status" value="1"/>
</dbReference>
<dbReference type="InterPro" id="IPR050130">
    <property type="entry name" value="ClpA_ClpB"/>
</dbReference>
<evidence type="ECO:0000256" key="1">
    <source>
        <dbReference type="ARBA" id="ARBA00022741"/>
    </source>
</evidence>
<keyword evidence="2" id="KW-0067">ATP-binding</keyword>
<dbReference type="PANTHER" id="PTHR11638:SF93">
    <property type="entry name" value="MITOCHONDRIAL DISAGGREGASE"/>
    <property type="match status" value="1"/>
</dbReference>
<dbReference type="Gene3D" id="1.10.8.60">
    <property type="match status" value="1"/>
</dbReference>
<evidence type="ECO:0000256" key="3">
    <source>
        <dbReference type="PROSITE-ProRule" id="PRU00023"/>
    </source>
</evidence>
<dbReference type="EMBL" id="CABPRJ010002387">
    <property type="protein sequence ID" value="VVC44807.1"/>
    <property type="molecule type" value="Genomic_DNA"/>
</dbReference>
<organism evidence="5 6">
    <name type="scientific">Cinara cedri</name>
    <dbReference type="NCBI Taxonomy" id="506608"/>
    <lineage>
        <taxon>Eukaryota</taxon>
        <taxon>Metazoa</taxon>
        <taxon>Ecdysozoa</taxon>
        <taxon>Arthropoda</taxon>
        <taxon>Hexapoda</taxon>
        <taxon>Insecta</taxon>
        <taxon>Pterygota</taxon>
        <taxon>Neoptera</taxon>
        <taxon>Paraneoptera</taxon>
        <taxon>Hemiptera</taxon>
        <taxon>Sternorrhyncha</taxon>
        <taxon>Aphidomorpha</taxon>
        <taxon>Aphidoidea</taxon>
        <taxon>Aphididae</taxon>
        <taxon>Lachninae</taxon>
        <taxon>Cinara</taxon>
    </lineage>
</organism>
<evidence type="ECO:0000313" key="6">
    <source>
        <dbReference type="Proteomes" id="UP000325440"/>
    </source>
</evidence>
<proteinExistence type="predicted"/>
<dbReference type="InterPro" id="IPR019489">
    <property type="entry name" value="Clp_ATPase_C"/>
</dbReference>
<dbReference type="PANTHER" id="PTHR11638">
    <property type="entry name" value="ATP-DEPENDENT CLP PROTEASE"/>
    <property type="match status" value="1"/>
</dbReference>
<dbReference type="Pfam" id="PF10431">
    <property type="entry name" value="ClpB_D2-small"/>
    <property type="match status" value="1"/>
</dbReference>
<feature type="domain" description="AAA+ ATPase" evidence="4">
    <location>
        <begin position="291"/>
        <end position="438"/>
    </location>
</feature>
<dbReference type="InterPro" id="IPR036770">
    <property type="entry name" value="Ankyrin_rpt-contain_sf"/>
</dbReference>
<sequence length="598" mass="69031">MSILLRNTLNRNLDFKSLLAKLFVGQRRQLCVQCLKFKKMKSGQQTHHSKLFANILYPVTTGSHSWKWLLAISLLYAGGYQKENIYDLIKYGTVEDLTGFLKDNPKEVNKYNEYGWTPLLVAAANNKYNQIEVLLKFGADQDMSDNFLSVYHAAKKLNIHPEDVIKKRVDDFSKDFNLNGKFQGFTALHYAALFNNIEAINILIKYGADPHLKSVTGHKPIDLVTHSNTYNLFLDYEKNFELIKKKREAEDRKKFPLELRLKEKIVGQENAIKIVSSAIRRKENGWTDEEHPLVFLFLGSSGIGKTELAKQIAHYMHKNKNNFIRLDMSEYQEKHEVAKMIGSPPGYVGYDDGGLLTKQLSRNPNAVVLFDEVDKAHRDVLTILLQLFDEGRLTDGKGKTIECTNAIFVMTSNLASEEIAEHALELRKEQRENKLLDDSRLSNKKLKDKPEEMLISKKFKDNIVKPILKRHFRRDEFLGRINEIVYFLPFSEKELKTIVHRELKHWQELAMKKHKVILEWDSGVEHVIMGAYDVSYGARSIKYEVERSIVSQIAKAHEIGVIKENTVIRVVSDLTKGDYGRVFLKILHNNKFLGLDEF</sequence>
<gene>
    <name evidence="5" type="ORF">CINCED_3A004290</name>
</gene>
<evidence type="ECO:0000256" key="2">
    <source>
        <dbReference type="ARBA" id="ARBA00022840"/>
    </source>
</evidence>
<dbReference type="Proteomes" id="UP000325440">
    <property type="component" value="Unassembled WGS sequence"/>
</dbReference>
<dbReference type="Pfam" id="PF07724">
    <property type="entry name" value="AAA_2"/>
    <property type="match status" value="1"/>
</dbReference>
<reference evidence="5 6" key="1">
    <citation type="submission" date="2019-08" db="EMBL/GenBank/DDBJ databases">
        <authorList>
            <person name="Alioto T."/>
            <person name="Alioto T."/>
            <person name="Gomez Garrido J."/>
        </authorList>
    </citation>
    <scope>NUCLEOTIDE SEQUENCE [LARGE SCALE GENOMIC DNA]</scope>
</reference>
<dbReference type="SMART" id="SM00382">
    <property type="entry name" value="AAA"/>
    <property type="match status" value="1"/>
</dbReference>
<dbReference type="Gene3D" id="3.40.50.300">
    <property type="entry name" value="P-loop containing nucleotide triphosphate hydrolases"/>
    <property type="match status" value="1"/>
</dbReference>
<dbReference type="PROSITE" id="PS50088">
    <property type="entry name" value="ANK_REPEAT"/>
    <property type="match status" value="2"/>
</dbReference>
<evidence type="ECO:0000259" key="4">
    <source>
        <dbReference type="SMART" id="SM00382"/>
    </source>
</evidence>
<dbReference type="GO" id="GO:0005739">
    <property type="term" value="C:mitochondrion"/>
    <property type="evidence" value="ECO:0007669"/>
    <property type="project" value="TreeGrafter"/>
</dbReference>
<feature type="repeat" description="ANK" evidence="3">
    <location>
        <begin position="114"/>
        <end position="146"/>
    </location>
</feature>
<dbReference type="InterPro" id="IPR027417">
    <property type="entry name" value="P-loop_NTPase"/>
</dbReference>